<evidence type="ECO:0000259" key="4">
    <source>
        <dbReference type="SMART" id="SM00543"/>
    </source>
</evidence>
<feature type="compositionally biased region" description="Low complexity" evidence="3">
    <location>
        <begin position="393"/>
        <end position="422"/>
    </location>
</feature>
<feature type="domain" description="MIF4G" evidence="4">
    <location>
        <begin position="73"/>
        <end position="300"/>
    </location>
</feature>
<dbReference type="SUPFAM" id="SSF48371">
    <property type="entry name" value="ARM repeat"/>
    <property type="match status" value="3"/>
</dbReference>
<feature type="compositionally biased region" description="Basic and acidic residues" evidence="3">
    <location>
        <begin position="1108"/>
        <end position="1122"/>
    </location>
</feature>
<dbReference type="SMART" id="SM00543">
    <property type="entry name" value="MIF4G"/>
    <property type="match status" value="3"/>
</dbReference>
<comment type="subcellular location">
    <subcellularLocation>
        <location evidence="1">Cytoplasm</location>
    </subcellularLocation>
</comment>
<dbReference type="GO" id="GO:0005737">
    <property type="term" value="C:cytoplasm"/>
    <property type="evidence" value="ECO:0007669"/>
    <property type="project" value="UniProtKB-SubCell"/>
</dbReference>
<dbReference type="VEuPathDB" id="VectorBase:AQUA011782"/>
<evidence type="ECO:0000313" key="5">
    <source>
        <dbReference type="EnsemblMetazoa" id="AQUA011782-PA"/>
    </source>
</evidence>
<dbReference type="Proteomes" id="UP000076407">
    <property type="component" value="Unassembled WGS sequence"/>
</dbReference>
<organism evidence="5 6">
    <name type="scientific">Anopheles quadriannulatus</name>
    <name type="common">Mosquito</name>
    <dbReference type="NCBI Taxonomy" id="34691"/>
    <lineage>
        <taxon>Eukaryota</taxon>
        <taxon>Metazoa</taxon>
        <taxon>Ecdysozoa</taxon>
        <taxon>Arthropoda</taxon>
        <taxon>Hexapoda</taxon>
        <taxon>Insecta</taxon>
        <taxon>Pterygota</taxon>
        <taxon>Neoptera</taxon>
        <taxon>Endopterygota</taxon>
        <taxon>Diptera</taxon>
        <taxon>Nematocera</taxon>
        <taxon>Culicoidea</taxon>
        <taxon>Culicidae</taxon>
        <taxon>Anophelinae</taxon>
        <taxon>Anopheles</taxon>
    </lineage>
</organism>
<dbReference type="Pfam" id="PF04050">
    <property type="entry name" value="Upf2"/>
    <property type="match status" value="1"/>
</dbReference>
<dbReference type="Gene3D" id="1.25.40.180">
    <property type="match status" value="3"/>
</dbReference>
<feature type="compositionally biased region" description="Acidic residues" evidence="3">
    <location>
        <begin position="424"/>
        <end position="433"/>
    </location>
</feature>
<dbReference type="GO" id="GO:0000184">
    <property type="term" value="P:nuclear-transcribed mRNA catabolic process, nonsense-mediated decay"/>
    <property type="evidence" value="ECO:0007669"/>
    <property type="project" value="InterPro"/>
</dbReference>
<evidence type="ECO:0000256" key="1">
    <source>
        <dbReference type="ARBA" id="ARBA00004496"/>
    </source>
</evidence>
<feature type="region of interest" description="Disordered" evidence="3">
    <location>
        <begin position="1149"/>
        <end position="1170"/>
    </location>
</feature>
<dbReference type="InterPro" id="IPR039762">
    <property type="entry name" value="Nmd2/UPF2"/>
</dbReference>
<feature type="compositionally biased region" description="Gly residues" evidence="3">
    <location>
        <begin position="483"/>
        <end position="497"/>
    </location>
</feature>
<dbReference type="FunFam" id="1.25.40.180:FF:000014">
    <property type="entry name" value="Putative regulator of nonsense transcripts 2"/>
    <property type="match status" value="1"/>
</dbReference>
<feature type="compositionally biased region" description="Basic residues" evidence="3">
    <location>
        <begin position="1252"/>
        <end position="1263"/>
    </location>
</feature>
<evidence type="ECO:0000256" key="2">
    <source>
        <dbReference type="ARBA" id="ARBA00022490"/>
    </source>
</evidence>
<feature type="compositionally biased region" description="Basic and acidic residues" evidence="3">
    <location>
        <begin position="1264"/>
        <end position="1273"/>
    </location>
</feature>
<reference evidence="5" key="1">
    <citation type="submission" date="2020-05" db="UniProtKB">
        <authorList>
            <consortium name="EnsemblMetazoa"/>
        </authorList>
    </citation>
    <scope>IDENTIFICATION</scope>
    <source>
        <strain evidence="5">SANGQUA</strain>
    </source>
</reference>
<dbReference type="InterPro" id="IPR007193">
    <property type="entry name" value="Upf2/Nmd2_C"/>
</dbReference>
<feature type="domain" description="MIF4G" evidence="4">
    <location>
        <begin position="715"/>
        <end position="968"/>
    </location>
</feature>
<dbReference type="Pfam" id="PF02854">
    <property type="entry name" value="MIF4G"/>
    <property type="match status" value="3"/>
</dbReference>
<feature type="region of interest" description="Disordered" evidence="3">
    <location>
        <begin position="475"/>
        <end position="506"/>
    </location>
</feature>
<dbReference type="PANTHER" id="PTHR12839:SF7">
    <property type="entry name" value="REGULATOR OF NONSENSE TRANSCRIPTS 2"/>
    <property type="match status" value="1"/>
</dbReference>
<feature type="compositionally biased region" description="Acidic residues" evidence="3">
    <location>
        <begin position="1057"/>
        <end position="1107"/>
    </location>
</feature>
<sequence length="1273" mass="144128">MANGDAEGGGEPAPPAADERPADAPDEEAERAELAAFVAGLQERYQQKALERQQNQSPDRPAEEDFFRYDSSLKKNTAFVKRLKQFTAQQLPSLMQDVSGLNLTKYISEVSAALVEAKLKMSDIGAVLTLCNYLHRHYAEFGPTLLENWQRLLPIKPGEKVPNPSKMRVDLRFYAELISVGIFPNKTGLPLLGACLTGLIAQDKEEHVNLSIVLSFCKHCGDEYAGLVPSRMTALAKKYGVPMPVSPLLPPDRQGNLRNLLRDYYQSLAEHLRTEHKQLQLAEKSRRKMLQSKGEVTAEKREQLAQLQASYEKLHASTGTLADLLGEPLPELEELLEPGTPGGIEGAVLDGRAGEELQFGNLDPWRDEETKSFYVDLPDLRQFLPNYCDKRQQQPAAGQQQQQQVKGGQTAQQQQQQQQQQQSDNEEDSEGALDPDMSAAGPPITEETLDMELPELYGDLGELESAASCLLEDDDAASTADPGDGGTGAAGSGGAASGGTPSNQGNRRYFEQFVQNLQNCVNRELIDNAAIDFLLNLNTKSKRRRLVKVLFGVQRTRLDLLPMYARFVAIVDLVSPDVAHELCQMLKIDFKYHLKKKDQINIETKIKVVRYIGELVKFGIYKKLEALYCLRCLLHSFQHHNVEMTCAFLEVCGVYLYNCPDSRMRTNAFLEQMMRLKMNTTMLDRHVQQVENVYYLVKRPEGLRVARKERPLVHTYVRQLICRELDKSNVDKMIKLLRRLGWDDEGTFAYAVRCLSRAYNIRYHLIRSLADLLAGLHSYQERAVLHVIDTVLEDIRAGLEIHDNKLAQRRVAMVKYLGELYNYQLVDADNILNTLYSIISFGVTLTHDGPPSLVDPPESLFRLKLACVLLDTCGQYFTTGENRRRLDYFLVFFQQYYWYKKSHPYFAGSTTVPPAAAVQQPVTTTTSNSETGAPLPAVSGPTRPSVKDLFPILMDHMYRECLKSLRPKLKLYGSFEQAKEAVEELRQKLLPGDALERAAQEGSAAQRTVSDAPDSSDREETCSLQSGEGTEEDGRTRPDEEEDGADTPSPAAGGATDGDDEEDDDDDDDEDDDEDDEEEEEEEEEEDREYDEEDERALQDEEQEEEERPVAQKQPEDLEFEREFERMAAEYCQQRAKDAAKVNPKHVPIPISFRSDTKKTYDQLQEPTNVKPDTVPFALMIRSKGKQQSYRKFEAPEDSPLAQYIREQERKLQEEKDSVKRLTLNISERLEEEDYQESLNQPTRLADPLRMRPLKQAKFKHPKGVPDIDAIFH</sequence>
<proteinExistence type="predicted"/>
<feature type="region of interest" description="Disordered" evidence="3">
    <location>
        <begin position="1231"/>
        <end position="1273"/>
    </location>
</feature>
<dbReference type="Gene3D" id="4.10.80.160">
    <property type="match status" value="1"/>
</dbReference>
<accession>A0A182XPI0</accession>
<feature type="region of interest" description="Disordered" evidence="3">
    <location>
        <begin position="996"/>
        <end position="1122"/>
    </location>
</feature>
<protein>
    <recommendedName>
        <fullName evidence="4">MIF4G domain-containing protein</fullName>
    </recommendedName>
</protein>
<evidence type="ECO:0000256" key="3">
    <source>
        <dbReference type="SAM" id="MobiDB-lite"/>
    </source>
</evidence>
<dbReference type="AlphaFoldDB" id="A0A182XPI0"/>
<dbReference type="GO" id="GO:0035145">
    <property type="term" value="C:exon-exon junction complex"/>
    <property type="evidence" value="ECO:0007669"/>
    <property type="project" value="TreeGrafter"/>
</dbReference>
<feature type="region of interest" description="Disordered" evidence="3">
    <location>
        <begin position="1"/>
        <end position="30"/>
    </location>
</feature>
<keyword evidence="2" id="KW-0963">Cytoplasm</keyword>
<name>A0A182XPI0_ANOQN</name>
<keyword evidence="6" id="KW-1185">Reference proteome</keyword>
<dbReference type="InterPro" id="IPR016024">
    <property type="entry name" value="ARM-type_fold"/>
</dbReference>
<feature type="domain" description="MIF4G" evidence="4">
    <location>
        <begin position="511"/>
        <end position="700"/>
    </location>
</feature>
<dbReference type="InterPro" id="IPR003890">
    <property type="entry name" value="MIF4G-like_typ-3"/>
</dbReference>
<dbReference type="GO" id="GO:0003723">
    <property type="term" value="F:RNA binding"/>
    <property type="evidence" value="ECO:0007669"/>
    <property type="project" value="InterPro"/>
</dbReference>
<evidence type="ECO:0000313" key="6">
    <source>
        <dbReference type="Proteomes" id="UP000076407"/>
    </source>
</evidence>
<feature type="region of interest" description="Disordered" evidence="3">
    <location>
        <begin position="918"/>
        <end position="941"/>
    </location>
</feature>
<dbReference type="EnsemblMetazoa" id="AQUA011782-RA">
    <property type="protein sequence ID" value="AQUA011782-PA"/>
    <property type="gene ID" value="AQUA011782"/>
</dbReference>
<dbReference type="STRING" id="34691.A0A182XPI0"/>
<dbReference type="FunFam" id="1.25.40.180:FF:000167">
    <property type="match status" value="1"/>
</dbReference>
<feature type="compositionally biased region" description="Gly residues" evidence="3">
    <location>
        <begin position="1"/>
        <end position="11"/>
    </location>
</feature>
<dbReference type="PANTHER" id="PTHR12839">
    <property type="entry name" value="NONSENSE-MEDIATED MRNA DECAY PROTEIN 2 UP-FRAMESHIFT SUPPRESSOR 2"/>
    <property type="match status" value="1"/>
</dbReference>
<feature type="region of interest" description="Disordered" evidence="3">
    <location>
        <begin position="391"/>
        <end position="444"/>
    </location>
</feature>